<organism evidence="1 2">
    <name type="scientific">Caballeronia fortuita</name>
    <dbReference type="NCBI Taxonomy" id="1777138"/>
    <lineage>
        <taxon>Bacteria</taxon>
        <taxon>Pseudomonadati</taxon>
        <taxon>Pseudomonadota</taxon>
        <taxon>Betaproteobacteria</taxon>
        <taxon>Burkholderiales</taxon>
        <taxon>Burkholderiaceae</taxon>
        <taxon>Caballeronia</taxon>
    </lineage>
</organism>
<dbReference type="Pfam" id="PF05954">
    <property type="entry name" value="Phage_GPD"/>
    <property type="match status" value="1"/>
</dbReference>
<sequence>MDVNVLPAYTVTANDSDITAIIAERFVSLDLVDESGENADKLEIVLADSDPQKPIALPPTGAELALSLGYAGALQAKGIFVCDDVSIQGWPQQLVIGANAAPWDQTPKGKVDFQSHKTRAWKVGTTIGAMVQKMASEHGMDALVSGDLASVNLPHIDQSEESDMNLLLRVAKKYDAIAKPAGGKLIFTKRGAATTASGAALPTISITADMCGAFSMRRSTRESAGTVVAYYHAKRAARRHEVTAGTGEPVKRLKQYFPTQEMALAAAKAELARRARGAFSLSINTPGDPRITAECLLELSGFRKDVNGTWLVKRVRHSLSKAGYRCVIDCELPNSDGEVEDVMNGTVSDNAE</sequence>
<proteinExistence type="predicted"/>
<dbReference type="STRING" id="1777138.AWB77_06699"/>
<accession>A0A158E854</accession>
<name>A0A158E854_9BURK</name>
<dbReference type="SUPFAM" id="SSF69279">
    <property type="entry name" value="Phage tail proteins"/>
    <property type="match status" value="1"/>
</dbReference>
<reference evidence="1" key="1">
    <citation type="submission" date="2016-01" db="EMBL/GenBank/DDBJ databases">
        <authorList>
            <person name="Peeters C."/>
        </authorList>
    </citation>
    <scope>NUCLEOTIDE SEQUENCE</scope>
    <source>
        <strain evidence="1">LMG 29320</strain>
    </source>
</reference>
<dbReference type="RefSeq" id="WP_244158735.1">
    <property type="nucleotide sequence ID" value="NZ_FCNX02000029.1"/>
</dbReference>
<protein>
    <submittedName>
        <fullName evidence="1">Late control D family protein</fullName>
    </submittedName>
</protein>
<dbReference type="Proteomes" id="UP000054903">
    <property type="component" value="Unassembled WGS sequence"/>
</dbReference>
<dbReference type="AlphaFoldDB" id="A0A158E854"/>
<dbReference type="EMBL" id="FCNX02000029">
    <property type="protein sequence ID" value="SAL03071.1"/>
    <property type="molecule type" value="Genomic_DNA"/>
</dbReference>
<keyword evidence="2" id="KW-1185">Reference proteome</keyword>
<evidence type="ECO:0000313" key="2">
    <source>
        <dbReference type="Proteomes" id="UP000054903"/>
    </source>
</evidence>
<comment type="caution">
    <text evidence="1">The sequence shown here is derived from an EMBL/GenBank/DDBJ whole genome shotgun (WGS) entry which is preliminary data.</text>
</comment>
<evidence type="ECO:0000313" key="1">
    <source>
        <dbReference type="EMBL" id="SAL03071.1"/>
    </source>
</evidence>
<gene>
    <name evidence="1" type="ORF">AWB77_06699</name>
</gene>